<geneLocation type="plasmid" evidence="2 3">
    <name>unnamed1</name>
</geneLocation>
<dbReference type="PROSITE" id="PS50995">
    <property type="entry name" value="HTH_MARR_2"/>
    <property type="match status" value="1"/>
</dbReference>
<evidence type="ECO:0000313" key="3">
    <source>
        <dbReference type="Proteomes" id="UP000013243"/>
    </source>
</evidence>
<sequence>MSGSDTATTIEIALAVERLAIMFSQYRPEAVRTFGVSSQQAIILAAIYDEPGCGVKRITERTGMFQSVVSRSLGSLVRLSLLERRRSSTDARATELHLTEAGRRAVNEIRDEWRGSLQKACASLTEEQAAALMPSLSLVLTVAQQLVKEA</sequence>
<dbReference type="GO" id="GO:0003700">
    <property type="term" value="F:DNA-binding transcription factor activity"/>
    <property type="evidence" value="ECO:0007669"/>
    <property type="project" value="InterPro"/>
</dbReference>
<dbReference type="GO" id="GO:0006950">
    <property type="term" value="P:response to stress"/>
    <property type="evidence" value="ECO:0007669"/>
    <property type="project" value="TreeGrafter"/>
</dbReference>
<dbReference type="Pfam" id="PF12802">
    <property type="entry name" value="MarR_2"/>
    <property type="match status" value="1"/>
</dbReference>
<dbReference type="PANTHER" id="PTHR33164">
    <property type="entry name" value="TRANSCRIPTIONAL REGULATOR, MARR FAMILY"/>
    <property type="match status" value="1"/>
</dbReference>
<dbReference type="SMART" id="SM00347">
    <property type="entry name" value="HTH_MARR"/>
    <property type="match status" value="1"/>
</dbReference>
<dbReference type="GeneID" id="28251873"/>
<dbReference type="Proteomes" id="UP000013243">
    <property type="component" value="Plasmid unnamed1"/>
</dbReference>
<dbReference type="EMBL" id="CP015231">
    <property type="protein sequence ID" value="ANP42759.1"/>
    <property type="molecule type" value="Genomic_DNA"/>
</dbReference>
<feature type="domain" description="HTH marR-type" evidence="1">
    <location>
        <begin position="5"/>
        <end position="141"/>
    </location>
</feature>
<dbReference type="RefSeq" id="WP_005610278.1">
    <property type="nucleotide sequence ID" value="NZ_CP015231.1"/>
</dbReference>
<gene>
    <name evidence="2" type="ORF">K529_018525</name>
</gene>
<dbReference type="InterPro" id="IPR036390">
    <property type="entry name" value="WH_DNA-bd_sf"/>
</dbReference>
<dbReference type="InterPro" id="IPR000835">
    <property type="entry name" value="HTH_MarR-typ"/>
</dbReference>
<dbReference type="AlphaFoldDB" id="A0A1B1A860"/>
<accession>A0A1B1A860</accession>
<dbReference type="Gene3D" id="1.10.10.10">
    <property type="entry name" value="Winged helix-like DNA-binding domain superfamily/Winged helix DNA-binding domain"/>
    <property type="match status" value="1"/>
</dbReference>
<organism evidence="2 3">
    <name type="scientific">Tritonibacter mobilis F1926</name>
    <dbReference type="NCBI Taxonomy" id="1265309"/>
    <lineage>
        <taxon>Bacteria</taxon>
        <taxon>Pseudomonadati</taxon>
        <taxon>Pseudomonadota</taxon>
        <taxon>Alphaproteobacteria</taxon>
        <taxon>Rhodobacterales</taxon>
        <taxon>Paracoccaceae</taxon>
        <taxon>Tritonibacter</taxon>
    </lineage>
</organism>
<evidence type="ECO:0000313" key="2">
    <source>
        <dbReference type="EMBL" id="ANP42759.1"/>
    </source>
</evidence>
<dbReference type="InterPro" id="IPR039422">
    <property type="entry name" value="MarR/SlyA-like"/>
</dbReference>
<dbReference type="SUPFAM" id="SSF46785">
    <property type="entry name" value="Winged helix' DNA-binding domain"/>
    <property type="match status" value="1"/>
</dbReference>
<protein>
    <submittedName>
        <fullName evidence="2">MarR family transcriptional regulator</fullName>
    </submittedName>
</protein>
<reference evidence="2 3" key="1">
    <citation type="journal article" date="2016" name="ISME J.">
        <title>Global occurrence and heterogeneity of the Roseobacter-clade species Ruegeria mobilis.</title>
        <authorList>
            <person name="Sonnenschein E."/>
            <person name="Gram L."/>
        </authorList>
    </citation>
    <scope>NUCLEOTIDE SEQUENCE [LARGE SCALE GENOMIC DNA]</scope>
    <source>
        <strain evidence="2 3">F1926</strain>
        <plasmid evidence="2 3">unnamed1</plasmid>
    </source>
</reference>
<name>A0A1B1A860_9RHOB</name>
<evidence type="ECO:0000259" key="1">
    <source>
        <dbReference type="PROSITE" id="PS50995"/>
    </source>
</evidence>
<dbReference type="PANTHER" id="PTHR33164:SF43">
    <property type="entry name" value="HTH-TYPE TRANSCRIPTIONAL REPRESSOR YETL"/>
    <property type="match status" value="1"/>
</dbReference>
<keyword evidence="2" id="KW-0614">Plasmid</keyword>
<dbReference type="KEGG" id="rmb:K529_018525"/>
<dbReference type="InterPro" id="IPR036388">
    <property type="entry name" value="WH-like_DNA-bd_sf"/>
</dbReference>
<proteinExistence type="predicted"/>